<reference evidence="2" key="1">
    <citation type="submission" date="2023-06" db="EMBL/GenBank/DDBJ databases">
        <authorList>
            <consortium name="Lawrence Berkeley National Laboratory"/>
            <person name="Ahrendt S."/>
            <person name="Sahu N."/>
            <person name="Indic B."/>
            <person name="Wong-Bajracharya J."/>
            <person name="Merenyi Z."/>
            <person name="Ke H.-M."/>
            <person name="Monk M."/>
            <person name="Kocsube S."/>
            <person name="Drula E."/>
            <person name="Lipzen A."/>
            <person name="Balint B."/>
            <person name="Henrissat B."/>
            <person name="Andreopoulos B."/>
            <person name="Martin F.M."/>
            <person name="Harder C.B."/>
            <person name="Rigling D."/>
            <person name="Ford K.L."/>
            <person name="Foster G.D."/>
            <person name="Pangilinan J."/>
            <person name="Papanicolaou A."/>
            <person name="Barry K."/>
            <person name="LaButti K."/>
            <person name="Viragh M."/>
            <person name="Koriabine M."/>
            <person name="Yan M."/>
            <person name="Riley R."/>
            <person name="Champramary S."/>
            <person name="Plett K.L."/>
            <person name="Tsai I.J."/>
            <person name="Slot J."/>
            <person name="Sipos G."/>
            <person name="Plett J."/>
            <person name="Nagy L.G."/>
            <person name="Grigoriev I.V."/>
        </authorList>
    </citation>
    <scope>NUCLEOTIDE SEQUENCE</scope>
    <source>
        <strain evidence="2">CCBAS 213</strain>
    </source>
</reference>
<dbReference type="EMBL" id="JAUEPS010000013">
    <property type="protein sequence ID" value="KAK0460268.1"/>
    <property type="molecule type" value="Genomic_DNA"/>
</dbReference>
<evidence type="ECO:0000313" key="3">
    <source>
        <dbReference type="Proteomes" id="UP001175211"/>
    </source>
</evidence>
<keyword evidence="1" id="KW-0472">Membrane</keyword>
<feature type="transmembrane region" description="Helical" evidence="1">
    <location>
        <begin position="109"/>
        <end position="131"/>
    </location>
</feature>
<name>A0AA39KGB0_ARMTA</name>
<sequence>MEAPSSDLSQNDRDVHLNALNLSLNTLILQALLHGLYTGIVAVTLWIIFSSPRQLRSTLLRIIILTLYVVLTILFGINWAFERYAFIEHGDNYYTVFTALINPGPWWRAYTLTSGISGGISTLLVDITIIWRCWTLWDRQWRVVLVPIFCAVAGTTMKIMAILSTFRNLTDGISKHGQFAADIDWSLIYIMLTLATNFTCTFLIIYRIVRHAQGISASRKIVEILIESSAMYSFSLIIYLALVSKNSEAAYYADIIAAYVKAVVPTLLVGRVSAYANTISQRQKMVAMWENHHPLTMGIKCCRDCRARKLYDLRVGSVTNRDFAWDSADVSV</sequence>
<evidence type="ECO:0000256" key="1">
    <source>
        <dbReference type="SAM" id="Phobius"/>
    </source>
</evidence>
<keyword evidence="1" id="KW-1133">Transmembrane helix</keyword>
<feature type="transmembrane region" description="Helical" evidence="1">
    <location>
        <begin position="59"/>
        <end position="81"/>
    </location>
</feature>
<dbReference type="AlphaFoldDB" id="A0AA39KGB0"/>
<feature type="transmembrane region" description="Helical" evidence="1">
    <location>
        <begin position="27"/>
        <end position="47"/>
    </location>
</feature>
<feature type="transmembrane region" description="Helical" evidence="1">
    <location>
        <begin position="249"/>
        <end position="274"/>
    </location>
</feature>
<dbReference type="RefSeq" id="XP_060332394.1">
    <property type="nucleotide sequence ID" value="XM_060477262.1"/>
</dbReference>
<organism evidence="2 3">
    <name type="scientific">Armillaria tabescens</name>
    <name type="common">Ringless honey mushroom</name>
    <name type="synonym">Agaricus tabescens</name>
    <dbReference type="NCBI Taxonomy" id="1929756"/>
    <lineage>
        <taxon>Eukaryota</taxon>
        <taxon>Fungi</taxon>
        <taxon>Dikarya</taxon>
        <taxon>Basidiomycota</taxon>
        <taxon>Agaricomycotina</taxon>
        <taxon>Agaricomycetes</taxon>
        <taxon>Agaricomycetidae</taxon>
        <taxon>Agaricales</taxon>
        <taxon>Marasmiineae</taxon>
        <taxon>Physalacriaceae</taxon>
        <taxon>Desarmillaria</taxon>
    </lineage>
</organism>
<evidence type="ECO:0000313" key="2">
    <source>
        <dbReference type="EMBL" id="KAK0460268.1"/>
    </source>
</evidence>
<dbReference type="Proteomes" id="UP001175211">
    <property type="component" value="Unassembled WGS sequence"/>
</dbReference>
<gene>
    <name evidence="2" type="ORF">EV420DRAFT_1641610</name>
</gene>
<feature type="transmembrane region" description="Helical" evidence="1">
    <location>
        <begin position="221"/>
        <end position="243"/>
    </location>
</feature>
<feature type="transmembrane region" description="Helical" evidence="1">
    <location>
        <begin position="143"/>
        <end position="166"/>
    </location>
</feature>
<accession>A0AA39KGB0</accession>
<protein>
    <submittedName>
        <fullName evidence="2">Uncharacterized protein</fullName>
    </submittedName>
</protein>
<keyword evidence="1" id="KW-0812">Transmembrane</keyword>
<keyword evidence="3" id="KW-1185">Reference proteome</keyword>
<proteinExistence type="predicted"/>
<dbReference type="GeneID" id="85360810"/>
<comment type="caution">
    <text evidence="2">The sequence shown here is derived from an EMBL/GenBank/DDBJ whole genome shotgun (WGS) entry which is preliminary data.</text>
</comment>
<feature type="transmembrane region" description="Helical" evidence="1">
    <location>
        <begin position="186"/>
        <end position="209"/>
    </location>
</feature>